<dbReference type="RefSeq" id="WP_136662734.1">
    <property type="nucleotide sequence ID" value="NZ_RFLV01000001.1"/>
</dbReference>
<evidence type="ECO:0000256" key="1">
    <source>
        <dbReference type="SAM" id="MobiDB-lite"/>
    </source>
</evidence>
<keyword evidence="3" id="KW-1185">Reference proteome</keyword>
<dbReference type="OrthoDB" id="7031173at2"/>
<name>A0A4T1ZZW8_9PSED</name>
<feature type="compositionally biased region" description="Low complexity" evidence="1">
    <location>
        <begin position="40"/>
        <end position="53"/>
    </location>
</feature>
<dbReference type="EMBL" id="RFLV01000001">
    <property type="protein sequence ID" value="TIH09442.1"/>
    <property type="molecule type" value="Genomic_DNA"/>
</dbReference>
<feature type="compositionally biased region" description="Polar residues" evidence="1">
    <location>
        <begin position="73"/>
        <end position="86"/>
    </location>
</feature>
<dbReference type="AlphaFoldDB" id="A0A4T1ZZW8"/>
<evidence type="ECO:0000313" key="3">
    <source>
        <dbReference type="Proteomes" id="UP000307541"/>
    </source>
</evidence>
<reference evidence="2 3" key="1">
    <citation type="submission" date="2018-10" db="EMBL/GenBank/DDBJ databases">
        <title>Pseudomonas leptonychotis sp. nov., isolated from Weddell seals in Antarctica.</title>
        <authorList>
            <person name="Novakova D."/>
            <person name="Svec P."/>
            <person name="Kralova S."/>
            <person name="Kristofova L."/>
            <person name="Zeman M."/>
            <person name="Pantucek R."/>
            <person name="Maslanova I."/>
            <person name="Sedlacek I."/>
        </authorList>
    </citation>
    <scope>NUCLEOTIDE SEQUENCE [LARGE SCALE GENOMIC DNA]</scope>
    <source>
        <strain evidence="2 3">CCM 8849</strain>
    </source>
</reference>
<organism evidence="2 3">
    <name type="scientific">Pseudomonas leptonychotis</name>
    <dbReference type="NCBI Taxonomy" id="2448482"/>
    <lineage>
        <taxon>Bacteria</taxon>
        <taxon>Pseudomonadati</taxon>
        <taxon>Pseudomonadota</taxon>
        <taxon>Gammaproteobacteria</taxon>
        <taxon>Pseudomonadales</taxon>
        <taxon>Pseudomonadaceae</taxon>
        <taxon>Pseudomonas</taxon>
    </lineage>
</organism>
<protein>
    <submittedName>
        <fullName evidence="2">Uncharacterized protein</fullName>
    </submittedName>
</protein>
<gene>
    <name evidence="2" type="ORF">D8779_01630</name>
</gene>
<evidence type="ECO:0000313" key="2">
    <source>
        <dbReference type="EMBL" id="TIH09442.1"/>
    </source>
</evidence>
<dbReference type="Proteomes" id="UP000307541">
    <property type="component" value="Unassembled WGS sequence"/>
</dbReference>
<feature type="region of interest" description="Disordered" evidence="1">
    <location>
        <begin position="40"/>
        <end position="111"/>
    </location>
</feature>
<proteinExistence type="predicted"/>
<accession>A0A4T1ZZW8</accession>
<sequence length="111" mass="12233">MTIGRYVVSLVGLLLVTPLYAEQQASQTLRVIPKTYVSPGASGSIGSSQTSESHNLYGGQHLPNGLQRHEQGYGSQSIESRGTIKQTIEYPNGYQVQQSPGLSTEYYERRR</sequence>
<comment type="caution">
    <text evidence="2">The sequence shown here is derived from an EMBL/GenBank/DDBJ whole genome shotgun (WGS) entry which is preliminary data.</text>
</comment>